<dbReference type="EMBL" id="OX597824">
    <property type="protein sequence ID" value="CAI9730340.1"/>
    <property type="molecule type" value="Genomic_DNA"/>
</dbReference>
<proteinExistence type="predicted"/>
<reference evidence="1" key="1">
    <citation type="submission" date="2023-08" db="EMBL/GenBank/DDBJ databases">
        <authorList>
            <person name="Alioto T."/>
            <person name="Alioto T."/>
            <person name="Gomez Garrido J."/>
        </authorList>
    </citation>
    <scope>NUCLEOTIDE SEQUENCE</scope>
</reference>
<dbReference type="Proteomes" id="UP001162480">
    <property type="component" value="Chromosome 11"/>
</dbReference>
<sequence length="191" mass="22217">MTGKVKGFVSKMKSVAPHIFYIHCIIHKQHLVAKNIGEHMEEALNTAIHAINFVKSNSVNNKFFMLFCEDEGFKTLLLHTEVRWLSKGMSLERLENLWEPLINFLMFKSQMTHYNSKKQADTAKKILERLSGFKSKIFYLSDIFKTVNLLNLELVSEDKRAQQKTLRFTWDHLLLIFNRKGPGCRSSGHES</sequence>
<accession>A0AA36FA62</accession>
<organism evidence="1 2">
    <name type="scientific">Octopus vulgaris</name>
    <name type="common">Common octopus</name>
    <dbReference type="NCBI Taxonomy" id="6645"/>
    <lineage>
        <taxon>Eukaryota</taxon>
        <taxon>Metazoa</taxon>
        <taxon>Spiralia</taxon>
        <taxon>Lophotrochozoa</taxon>
        <taxon>Mollusca</taxon>
        <taxon>Cephalopoda</taxon>
        <taxon>Coleoidea</taxon>
        <taxon>Octopodiformes</taxon>
        <taxon>Octopoda</taxon>
        <taxon>Incirrata</taxon>
        <taxon>Octopodidae</taxon>
        <taxon>Octopus</taxon>
    </lineage>
</organism>
<dbReference type="AlphaFoldDB" id="A0AA36FA62"/>
<dbReference type="PANTHER" id="PTHR45913:SF19">
    <property type="entry name" value="LOW QUALITY PROTEIN: ZINC FINGER BED DOMAIN-CONTAINING PROTEIN 5-LIKE"/>
    <property type="match status" value="1"/>
</dbReference>
<name>A0AA36FA62_OCTVU</name>
<keyword evidence="2" id="KW-1185">Reference proteome</keyword>
<protein>
    <recommendedName>
        <fullName evidence="3">SCAN domain-containing protein 3</fullName>
    </recommendedName>
</protein>
<evidence type="ECO:0008006" key="3">
    <source>
        <dbReference type="Google" id="ProtNLM"/>
    </source>
</evidence>
<gene>
    <name evidence="1" type="ORF">OCTVUL_1B000537</name>
</gene>
<evidence type="ECO:0000313" key="1">
    <source>
        <dbReference type="EMBL" id="CAI9730340.1"/>
    </source>
</evidence>
<evidence type="ECO:0000313" key="2">
    <source>
        <dbReference type="Proteomes" id="UP001162480"/>
    </source>
</evidence>
<dbReference type="PANTHER" id="PTHR45913">
    <property type="entry name" value="EPM2A-INTERACTING PROTEIN 1"/>
    <property type="match status" value="1"/>
</dbReference>